<dbReference type="Gene3D" id="1.10.10.10">
    <property type="entry name" value="Winged helix-like DNA-binding domain superfamily/Winged helix DNA-binding domain"/>
    <property type="match status" value="1"/>
</dbReference>
<reference evidence="2 3" key="1">
    <citation type="submission" date="2019-03" db="EMBL/GenBank/DDBJ databases">
        <title>Genome sequence of Lentibacillus salicampi ATCC BAA-719.</title>
        <authorList>
            <person name="Maclea K.S."/>
            <person name="Simoes Junior M."/>
        </authorList>
    </citation>
    <scope>NUCLEOTIDE SEQUENCE [LARGE SCALE GENOMIC DNA]</scope>
    <source>
        <strain evidence="2 3">ATCC BAA-719</strain>
    </source>
</reference>
<dbReference type="InterPro" id="IPR011991">
    <property type="entry name" value="ArsR-like_HTH"/>
</dbReference>
<evidence type="ECO:0000313" key="2">
    <source>
        <dbReference type="EMBL" id="TFJ93419.1"/>
    </source>
</evidence>
<dbReference type="CDD" id="cd00090">
    <property type="entry name" value="HTH_ARSR"/>
    <property type="match status" value="1"/>
</dbReference>
<sequence>MQDIYYVKDLEQLKILSDPLRVQILWELDHGAQTGKMLSVKLQLPASKMRYHLTALEKAGLVEIERTEVLNGIVQKFYQPIAKEISLENVSPLINKHENPFSGNTRTENAIEGLRRTQEMLKRDQDTLNSDALTQQFITASLTKEDVSTVNEKLTELASFIKARDHKTDAAQTYHVNITGFPSETE</sequence>
<comment type="caution">
    <text evidence="2">The sequence shown here is derived from an EMBL/GenBank/DDBJ whole genome shotgun (WGS) entry which is preliminary data.</text>
</comment>
<evidence type="ECO:0000313" key="3">
    <source>
        <dbReference type="Proteomes" id="UP000298484"/>
    </source>
</evidence>
<keyword evidence="1" id="KW-0238">DNA-binding</keyword>
<dbReference type="InterPro" id="IPR036388">
    <property type="entry name" value="WH-like_DNA-bd_sf"/>
</dbReference>
<dbReference type="PANTHER" id="PTHR38600:SF2">
    <property type="entry name" value="SLL0088 PROTEIN"/>
    <property type="match status" value="1"/>
</dbReference>
<dbReference type="PANTHER" id="PTHR38600">
    <property type="entry name" value="TRANSCRIPTIONAL REGULATORY PROTEIN"/>
    <property type="match status" value="1"/>
</dbReference>
<evidence type="ECO:0000256" key="1">
    <source>
        <dbReference type="ARBA" id="ARBA00023125"/>
    </source>
</evidence>
<dbReference type="EMBL" id="SRHY01000006">
    <property type="protein sequence ID" value="TFJ93419.1"/>
    <property type="molecule type" value="Genomic_DNA"/>
</dbReference>
<protein>
    <submittedName>
        <fullName evidence="2">ArsR family transcriptional regulator</fullName>
    </submittedName>
</protein>
<dbReference type="SUPFAM" id="SSF46785">
    <property type="entry name" value="Winged helix' DNA-binding domain"/>
    <property type="match status" value="1"/>
</dbReference>
<accession>A0A4Y9ABY0</accession>
<name>A0A4Y9ABY0_9BACI</name>
<dbReference type="Pfam" id="PF12840">
    <property type="entry name" value="HTH_20"/>
    <property type="match status" value="1"/>
</dbReference>
<organism evidence="2 3">
    <name type="scientific">Lentibacillus salicampi</name>
    <dbReference type="NCBI Taxonomy" id="175306"/>
    <lineage>
        <taxon>Bacteria</taxon>
        <taxon>Bacillati</taxon>
        <taxon>Bacillota</taxon>
        <taxon>Bacilli</taxon>
        <taxon>Bacillales</taxon>
        <taxon>Bacillaceae</taxon>
        <taxon>Lentibacillus</taxon>
    </lineage>
</organism>
<dbReference type="Proteomes" id="UP000298484">
    <property type="component" value="Unassembled WGS sequence"/>
</dbReference>
<dbReference type="InterPro" id="IPR036390">
    <property type="entry name" value="WH_DNA-bd_sf"/>
</dbReference>
<dbReference type="OrthoDB" id="1691727at2"/>
<keyword evidence="3" id="KW-1185">Reference proteome</keyword>
<gene>
    <name evidence="2" type="ORF">E4U82_07060</name>
</gene>
<dbReference type="GO" id="GO:0003677">
    <property type="term" value="F:DNA binding"/>
    <property type="evidence" value="ECO:0007669"/>
    <property type="project" value="UniProtKB-KW"/>
</dbReference>
<dbReference type="AlphaFoldDB" id="A0A4Y9ABY0"/>
<dbReference type="RefSeq" id="WP_135109501.1">
    <property type="nucleotide sequence ID" value="NZ_SRHY01000006.1"/>
</dbReference>
<proteinExistence type="predicted"/>